<sequence length="41" mass="4709">MFSTEHSSADVTVSAGDCKKRSSRTLTFFDLEENKKHYQKV</sequence>
<proteinExistence type="predicted"/>
<protein>
    <submittedName>
        <fullName evidence="1">Uncharacterized protein</fullName>
    </submittedName>
</protein>
<accession>A0A0E9VQP1</accession>
<reference evidence="1" key="2">
    <citation type="journal article" date="2015" name="Fish Shellfish Immunol.">
        <title>Early steps in the European eel (Anguilla anguilla)-Vibrio vulnificus interaction in the gills: Role of the RtxA13 toxin.</title>
        <authorList>
            <person name="Callol A."/>
            <person name="Pajuelo D."/>
            <person name="Ebbesson L."/>
            <person name="Teles M."/>
            <person name="MacKenzie S."/>
            <person name="Amaro C."/>
        </authorList>
    </citation>
    <scope>NUCLEOTIDE SEQUENCE</scope>
</reference>
<organism evidence="1">
    <name type="scientific">Anguilla anguilla</name>
    <name type="common">European freshwater eel</name>
    <name type="synonym">Muraena anguilla</name>
    <dbReference type="NCBI Taxonomy" id="7936"/>
    <lineage>
        <taxon>Eukaryota</taxon>
        <taxon>Metazoa</taxon>
        <taxon>Chordata</taxon>
        <taxon>Craniata</taxon>
        <taxon>Vertebrata</taxon>
        <taxon>Euteleostomi</taxon>
        <taxon>Actinopterygii</taxon>
        <taxon>Neopterygii</taxon>
        <taxon>Teleostei</taxon>
        <taxon>Anguilliformes</taxon>
        <taxon>Anguillidae</taxon>
        <taxon>Anguilla</taxon>
    </lineage>
</organism>
<dbReference type="AlphaFoldDB" id="A0A0E9VQP1"/>
<dbReference type="EMBL" id="GBXM01028857">
    <property type="protein sequence ID" value="JAH79720.1"/>
    <property type="molecule type" value="Transcribed_RNA"/>
</dbReference>
<name>A0A0E9VQP1_ANGAN</name>
<evidence type="ECO:0000313" key="1">
    <source>
        <dbReference type="EMBL" id="JAH79720.1"/>
    </source>
</evidence>
<reference evidence="1" key="1">
    <citation type="submission" date="2014-11" db="EMBL/GenBank/DDBJ databases">
        <authorList>
            <person name="Amaro Gonzalez C."/>
        </authorList>
    </citation>
    <scope>NUCLEOTIDE SEQUENCE</scope>
</reference>